<keyword evidence="5 6" id="KW-0560">Oxidoreductase</keyword>
<reference evidence="8 9" key="1">
    <citation type="submission" date="2016-10" db="EMBL/GenBank/DDBJ databases">
        <authorList>
            <person name="de Groot N.N."/>
        </authorList>
    </citation>
    <scope>NUCLEOTIDE SEQUENCE [LARGE SCALE GENOMIC DNA]</scope>
    <source>
        <strain evidence="8 9">DSM 23126</strain>
    </source>
</reference>
<comment type="similarity">
    <text evidence="6">Belongs to the ferredoxin--NADP reductase type 2 family.</text>
</comment>
<evidence type="ECO:0000256" key="4">
    <source>
        <dbReference type="ARBA" id="ARBA00022857"/>
    </source>
</evidence>
<dbReference type="Gene3D" id="3.50.50.60">
    <property type="entry name" value="FAD/NAD(P)-binding domain"/>
    <property type="match status" value="2"/>
</dbReference>
<name>A0A1H2WC02_9BACI</name>
<accession>A0A1H2WC02</accession>
<dbReference type="RefSeq" id="WP_091615299.1">
    <property type="nucleotide sequence ID" value="NZ_FNNC01000005.1"/>
</dbReference>
<dbReference type="PANTHER" id="PTHR48105">
    <property type="entry name" value="THIOREDOXIN REDUCTASE 1-RELATED-RELATED"/>
    <property type="match status" value="1"/>
</dbReference>
<evidence type="ECO:0000259" key="7">
    <source>
        <dbReference type="Pfam" id="PF07992"/>
    </source>
</evidence>
<dbReference type="PRINTS" id="PR00368">
    <property type="entry name" value="FADPNR"/>
</dbReference>
<dbReference type="InterPro" id="IPR022890">
    <property type="entry name" value="Fd--NADP_Rdtase_type_2"/>
</dbReference>
<evidence type="ECO:0000313" key="8">
    <source>
        <dbReference type="EMBL" id="SDW78058.1"/>
    </source>
</evidence>
<feature type="binding site" evidence="6">
    <location>
        <position position="287"/>
    </location>
    <ligand>
        <name>FAD</name>
        <dbReference type="ChEBI" id="CHEBI:57692"/>
    </ligand>
</feature>
<comment type="cofactor">
    <cofactor evidence="6">
        <name>FAD</name>
        <dbReference type="ChEBI" id="CHEBI:57692"/>
    </cofactor>
    <text evidence="6">Binds 1 FAD per subunit.</text>
</comment>
<keyword evidence="2 6" id="KW-0285">Flavoprotein</keyword>
<gene>
    <name evidence="8" type="ORF">SAMN05421781_2357</name>
</gene>
<comment type="catalytic activity">
    <reaction evidence="6">
        <text>2 reduced [2Fe-2S]-[ferredoxin] + NADP(+) + H(+) = 2 oxidized [2Fe-2S]-[ferredoxin] + NADPH</text>
        <dbReference type="Rhea" id="RHEA:20125"/>
        <dbReference type="Rhea" id="RHEA-COMP:10000"/>
        <dbReference type="Rhea" id="RHEA-COMP:10001"/>
        <dbReference type="ChEBI" id="CHEBI:15378"/>
        <dbReference type="ChEBI" id="CHEBI:33737"/>
        <dbReference type="ChEBI" id="CHEBI:33738"/>
        <dbReference type="ChEBI" id="CHEBI:57783"/>
        <dbReference type="ChEBI" id="CHEBI:58349"/>
        <dbReference type="EC" id="1.18.1.2"/>
    </reaction>
</comment>
<evidence type="ECO:0000256" key="1">
    <source>
        <dbReference type="ARBA" id="ARBA00011738"/>
    </source>
</evidence>
<dbReference type="GO" id="GO:0050661">
    <property type="term" value="F:NADP binding"/>
    <property type="evidence" value="ECO:0007669"/>
    <property type="project" value="UniProtKB-UniRule"/>
</dbReference>
<dbReference type="EMBL" id="FNNC01000005">
    <property type="protein sequence ID" value="SDW78058.1"/>
    <property type="molecule type" value="Genomic_DNA"/>
</dbReference>
<evidence type="ECO:0000256" key="6">
    <source>
        <dbReference type="HAMAP-Rule" id="MF_01685"/>
    </source>
</evidence>
<comment type="caution">
    <text evidence="6">Lacks conserved residue(s) required for the propagation of feature annotation.</text>
</comment>
<proteinExistence type="inferred from homology"/>
<evidence type="ECO:0000256" key="5">
    <source>
        <dbReference type="ARBA" id="ARBA00023002"/>
    </source>
</evidence>
<keyword evidence="9" id="KW-1185">Reference proteome</keyword>
<dbReference type="InterPro" id="IPR036188">
    <property type="entry name" value="FAD/NAD-bd_sf"/>
</dbReference>
<comment type="subunit">
    <text evidence="1 6">Homodimer.</text>
</comment>
<dbReference type="HAMAP" id="MF_01685">
    <property type="entry name" value="FENR2"/>
    <property type="match status" value="1"/>
</dbReference>
<dbReference type="InterPro" id="IPR050097">
    <property type="entry name" value="Ferredoxin-NADP_redctase_2"/>
</dbReference>
<keyword evidence="4 6" id="KW-0521">NADP</keyword>
<dbReference type="GO" id="GO:0004324">
    <property type="term" value="F:ferredoxin-NADP+ reductase activity"/>
    <property type="evidence" value="ECO:0007669"/>
    <property type="project" value="UniProtKB-UniRule"/>
</dbReference>
<feature type="binding site" evidence="6">
    <location>
        <position position="44"/>
    </location>
    <ligand>
        <name>FAD</name>
        <dbReference type="ChEBI" id="CHEBI:57692"/>
    </ligand>
</feature>
<keyword evidence="3 6" id="KW-0274">FAD</keyword>
<protein>
    <recommendedName>
        <fullName evidence="6">Ferredoxin--NADP reductase</fullName>
        <shortName evidence="6">FNR</shortName>
        <shortName evidence="6">Fd-NADP(+) reductase</shortName>
        <ecNumber evidence="6">1.18.1.2</ecNumber>
    </recommendedName>
</protein>
<dbReference type="Pfam" id="PF07992">
    <property type="entry name" value="Pyr_redox_2"/>
    <property type="match status" value="1"/>
</dbReference>
<organism evidence="8 9">
    <name type="scientific">Marinococcus luteus</name>
    <dbReference type="NCBI Taxonomy" id="1122204"/>
    <lineage>
        <taxon>Bacteria</taxon>
        <taxon>Bacillati</taxon>
        <taxon>Bacillota</taxon>
        <taxon>Bacilli</taxon>
        <taxon>Bacillales</taxon>
        <taxon>Bacillaceae</taxon>
        <taxon>Marinococcus</taxon>
    </lineage>
</organism>
<dbReference type="Proteomes" id="UP000199488">
    <property type="component" value="Unassembled WGS sequence"/>
</dbReference>
<feature type="domain" description="FAD/NAD(P)-binding" evidence="7">
    <location>
        <begin position="8"/>
        <end position="302"/>
    </location>
</feature>
<evidence type="ECO:0000256" key="3">
    <source>
        <dbReference type="ARBA" id="ARBA00022827"/>
    </source>
</evidence>
<dbReference type="InterPro" id="IPR023753">
    <property type="entry name" value="FAD/NAD-binding_dom"/>
</dbReference>
<dbReference type="PRINTS" id="PR00469">
    <property type="entry name" value="PNDRDTASEII"/>
</dbReference>
<dbReference type="AlphaFoldDB" id="A0A1H2WC02"/>
<feature type="binding site" evidence="6">
    <location>
        <position position="88"/>
    </location>
    <ligand>
        <name>FAD</name>
        <dbReference type="ChEBI" id="CHEBI:57692"/>
    </ligand>
</feature>
<dbReference type="EC" id="1.18.1.2" evidence="6"/>
<feature type="binding site" evidence="6">
    <location>
        <position position="123"/>
    </location>
    <ligand>
        <name>FAD</name>
        <dbReference type="ChEBI" id="CHEBI:57692"/>
    </ligand>
</feature>
<feature type="binding site" evidence="6">
    <location>
        <position position="328"/>
    </location>
    <ligand>
        <name>FAD</name>
        <dbReference type="ChEBI" id="CHEBI:57692"/>
    </ligand>
</feature>
<feature type="binding site" evidence="6">
    <location>
        <position position="48"/>
    </location>
    <ligand>
        <name>FAD</name>
        <dbReference type="ChEBI" id="CHEBI:57692"/>
    </ligand>
</feature>
<dbReference type="GO" id="GO:0050660">
    <property type="term" value="F:flavin adenine dinucleotide binding"/>
    <property type="evidence" value="ECO:0007669"/>
    <property type="project" value="UniProtKB-UniRule"/>
</dbReference>
<sequence>MSDFHIHDVTIIGGGPAGLYTAFYCGMRALDTHIIEAQPDLGGKIHAYPEKIVWDVGGLPPSSGKQLMDQLVAQAETFHPAITTNEKIIHVEKDETGLFRLEAETGGIYYSRAVIIAVGHGILHAQKLDIEGAEKFELSNLHYTVQQLERFRDQKVMISGGGNSAVDWANALCPIASEVTVVHRRDEFGGHERHVQEMKESEVNVQTPFALSGLHGNDEGTAIERVLCTNLETNESMEKEVDAVIVNHGFQMEFELLENLQLQTEENKILVNEQMRTNIEGLFAAGDITNHQGKVHLIAGAFVEGASAANSVKQFLEPGAGAKAMVSSHNERFAEKNQEIQKNLLSKQL</sequence>
<dbReference type="STRING" id="1122204.SAMN05421781_2357"/>
<evidence type="ECO:0000313" key="9">
    <source>
        <dbReference type="Proteomes" id="UP000199488"/>
    </source>
</evidence>
<evidence type="ECO:0000256" key="2">
    <source>
        <dbReference type="ARBA" id="ARBA00022630"/>
    </source>
</evidence>
<feature type="binding site" evidence="6">
    <location>
        <position position="36"/>
    </location>
    <ligand>
        <name>FAD</name>
        <dbReference type="ChEBI" id="CHEBI:57692"/>
    </ligand>
</feature>
<dbReference type="SUPFAM" id="SSF51905">
    <property type="entry name" value="FAD/NAD(P)-binding domain"/>
    <property type="match status" value="1"/>
</dbReference>
<dbReference type="OrthoDB" id="9806179at2"/>